<sequence>MNIKKILKLLKDKKKLIYWLKIILPITLLIWILWQIVILSKYNAIALFSWSQIFSDTVILFLPLLSGFAWYFSLKILDMIDWVNNKIKIYSLLFILFIIIIYSFIMGILSYYNYIPFNFYLNSLNILFVSWAIFSFNSTLKIDKDNKTSDKFLFIFPSLILILITLSFTIILWLFGILYSYVYRNIKIEISNKQYEIQYMNDKYIIYWSWKITPNDWKNKFIINNSFK</sequence>
<feature type="transmembrane region" description="Helical" evidence="1">
    <location>
        <begin position="58"/>
        <end position="77"/>
    </location>
</feature>
<proteinExistence type="predicted"/>
<evidence type="ECO:0000256" key="1">
    <source>
        <dbReference type="SAM" id="Phobius"/>
    </source>
</evidence>
<feature type="transmembrane region" description="Helical" evidence="1">
    <location>
        <begin position="16"/>
        <end position="38"/>
    </location>
</feature>
<organism evidence="2">
    <name type="scientific">uncultured bacterium</name>
    <name type="common">gcode 4</name>
    <dbReference type="NCBI Taxonomy" id="1234023"/>
    <lineage>
        <taxon>Bacteria</taxon>
        <taxon>environmental samples</taxon>
    </lineage>
</organism>
<comment type="caution">
    <text evidence="2">The sequence shown here is derived from an EMBL/GenBank/DDBJ whole genome shotgun (WGS) entry which is preliminary data.</text>
</comment>
<keyword evidence="1" id="KW-1133">Transmembrane helix</keyword>
<reference evidence="2" key="1">
    <citation type="journal article" date="2012" name="Science">
        <title>Fermentation, hydrogen, and sulfur metabolism in multiple uncultivated bacterial phyla.</title>
        <authorList>
            <person name="Wrighton K.C."/>
            <person name="Thomas B.C."/>
            <person name="Sharon I."/>
            <person name="Miller C.S."/>
            <person name="Castelle C.J."/>
            <person name="VerBerkmoes N.C."/>
            <person name="Wilkins M.J."/>
            <person name="Hettich R.L."/>
            <person name="Lipton M.S."/>
            <person name="Williams K.H."/>
            <person name="Long P.E."/>
            <person name="Banfield J.F."/>
        </authorList>
    </citation>
    <scope>NUCLEOTIDE SEQUENCE [LARGE SCALE GENOMIC DNA]</scope>
</reference>
<gene>
    <name evidence="2" type="ORF">ACD_49C00083G0001</name>
</gene>
<protein>
    <submittedName>
        <fullName evidence="2">Uncharacterized protein</fullName>
    </submittedName>
</protein>
<accession>K2BUA7</accession>
<feature type="transmembrane region" description="Helical" evidence="1">
    <location>
        <begin position="152"/>
        <end position="182"/>
    </location>
</feature>
<dbReference type="EMBL" id="AMFJ01021669">
    <property type="protein sequence ID" value="EKD65814.1"/>
    <property type="molecule type" value="Genomic_DNA"/>
</dbReference>
<feature type="transmembrane region" description="Helical" evidence="1">
    <location>
        <begin position="89"/>
        <end position="113"/>
    </location>
</feature>
<dbReference type="AlphaFoldDB" id="K2BUA7"/>
<feature type="transmembrane region" description="Helical" evidence="1">
    <location>
        <begin position="119"/>
        <end position="140"/>
    </location>
</feature>
<keyword evidence="1" id="KW-0472">Membrane</keyword>
<evidence type="ECO:0000313" key="2">
    <source>
        <dbReference type="EMBL" id="EKD65814.1"/>
    </source>
</evidence>
<keyword evidence="1" id="KW-0812">Transmembrane</keyword>
<name>K2BUA7_9BACT</name>